<dbReference type="Proteomes" id="UP000545490">
    <property type="component" value="Unassembled WGS sequence"/>
</dbReference>
<accession>A0A7W6BC16</accession>
<evidence type="ECO:0000313" key="3">
    <source>
        <dbReference type="Proteomes" id="UP000545490"/>
    </source>
</evidence>
<dbReference type="Pfam" id="PF06532">
    <property type="entry name" value="NrsF"/>
    <property type="match status" value="1"/>
</dbReference>
<keyword evidence="1" id="KW-0472">Membrane</keyword>
<keyword evidence="1" id="KW-1133">Transmembrane helix</keyword>
<proteinExistence type="predicted"/>
<feature type="transmembrane region" description="Helical" evidence="1">
    <location>
        <begin position="187"/>
        <end position="207"/>
    </location>
</feature>
<evidence type="ECO:0000256" key="1">
    <source>
        <dbReference type="SAM" id="Phobius"/>
    </source>
</evidence>
<reference evidence="2 3" key="1">
    <citation type="submission" date="2020-08" db="EMBL/GenBank/DDBJ databases">
        <title>Genomic Encyclopedia of Type Strains, Phase IV (KMG-IV): sequencing the most valuable type-strain genomes for metagenomic binning, comparative biology and taxonomic classification.</title>
        <authorList>
            <person name="Goeker M."/>
        </authorList>
    </citation>
    <scope>NUCLEOTIDE SEQUENCE [LARGE SCALE GENOMIC DNA]</scope>
    <source>
        <strain evidence="2 3">DSM 19331</strain>
    </source>
</reference>
<keyword evidence="1" id="KW-0812">Transmembrane</keyword>
<dbReference type="InterPro" id="IPR009495">
    <property type="entry name" value="NrsF"/>
</dbReference>
<feature type="transmembrane region" description="Helical" evidence="1">
    <location>
        <begin position="93"/>
        <end position="114"/>
    </location>
</feature>
<feature type="transmembrane region" description="Helical" evidence="1">
    <location>
        <begin position="161"/>
        <end position="181"/>
    </location>
</feature>
<organism evidence="2 3">
    <name type="scientific">Rhizobium fabae</name>
    <dbReference type="NCBI Taxonomy" id="573179"/>
    <lineage>
        <taxon>Bacteria</taxon>
        <taxon>Pseudomonadati</taxon>
        <taxon>Pseudomonadota</taxon>
        <taxon>Alphaproteobacteria</taxon>
        <taxon>Hyphomicrobiales</taxon>
        <taxon>Rhizobiaceae</taxon>
        <taxon>Rhizobium/Agrobacterium group</taxon>
        <taxon>Rhizobium</taxon>
    </lineage>
</organism>
<protein>
    <recommendedName>
        <fullName evidence="4">DUF1109 family protein</fullName>
    </recommendedName>
</protein>
<name>A0A7W6BC16_9HYPH</name>
<dbReference type="EMBL" id="JACIDG010000008">
    <property type="protein sequence ID" value="MBB3916067.1"/>
    <property type="molecule type" value="Genomic_DNA"/>
</dbReference>
<evidence type="ECO:0000313" key="2">
    <source>
        <dbReference type="EMBL" id="MBB3916067.1"/>
    </source>
</evidence>
<sequence>MMTKTDDIIESLVRDLKPVPRHALRRSLALGILPALGLSLLMMLAIPGLRVDMPDALTLPVFWIKSAYNALIAIAAFLSVFRLSRPDGSEGRFFDRLALIFAAMVAVAAIQLIMAPAGTYRVLILGSSALHCPFLIFGFALPVYAGTVWSLRRAAPADLRLTGFVAGIAAGAAGAWVYSWFCTENGMPFVLIWYSLGILLTGALGAVTGPRLLRW</sequence>
<feature type="transmembrane region" description="Helical" evidence="1">
    <location>
        <begin position="120"/>
        <end position="149"/>
    </location>
</feature>
<feature type="transmembrane region" description="Helical" evidence="1">
    <location>
        <begin position="61"/>
        <end position="81"/>
    </location>
</feature>
<comment type="caution">
    <text evidence="2">The sequence shown here is derived from an EMBL/GenBank/DDBJ whole genome shotgun (WGS) entry which is preliminary data.</text>
</comment>
<evidence type="ECO:0008006" key="4">
    <source>
        <dbReference type="Google" id="ProtNLM"/>
    </source>
</evidence>
<feature type="transmembrane region" description="Helical" evidence="1">
    <location>
        <begin position="27"/>
        <end position="49"/>
    </location>
</feature>
<dbReference type="AlphaFoldDB" id="A0A7W6BC16"/>
<gene>
    <name evidence="2" type="ORF">GGQ65_003367</name>
</gene>